<comment type="caution">
    <text evidence="1">The sequence shown here is derived from an EMBL/GenBank/DDBJ whole genome shotgun (WGS) entry which is preliminary data.</text>
</comment>
<dbReference type="OrthoDB" id="8194427at2759"/>
<keyword evidence="2" id="KW-1185">Reference proteome</keyword>
<dbReference type="AlphaFoldDB" id="A0A6S7FPP4"/>
<dbReference type="Proteomes" id="UP001152795">
    <property type="component" value="Unassembled WGS sequence"/>
</dbReference>
<name>A0A6S7FPP4_PARCT</name>
<sequence>MSFEVIQCEDEKESCPKLPKRSRKLHRCLEMCINLKDRKILVAAHGVFVFSLGVVLIVGHYAINATTTSTVHTESSIPNAVNSVLVILSGLLFTLLLVKEQRYLIISTIILSTVSGILSAIAAVHYGITVSNRLASLSDCTYISHQRLCTCLVVTSSSRVTYNFENTVSCTIITKHLCEVAYGMCGVYAVTFVSCFGASVYAILLAHKVEIKKIQSLQQQENVTSKNYLKEKQPFEEYSADISPKDHKKSPSLWQHDVATQTASSSIAKDVSCRHQCRHFVEVTVPDTSDDFVVNITKSRDPPPPYCETVYT</sequence>
<proteinExistence type="predicted"/>
<organism evidence="1 2">
    <name type="scientific">Paramuricea clavata</name>
    <name type="common">Red gorgonian</name>
    <name type="synonym">Violescent sea-whip</name>
    <dbReference type="NCBI Taxonomy" id="317549"/>
    <lineage>
        <taxon>Eukaryota</taxon>
        <taxon>Metazoa</taxon>
        <taxon>Cnidaria</taxon>
        <taxon>Anthozoa</taxon>
        <taxon>Octocorallia</taxon>
        <taxon>Malacalcyonacea</taxon>
        <taxon>Plexauridae</taxon>
        <taxon>Paramuricea</taxon>
    </lineage>
</organism>
<dbReference type="PANTHER" id="PTHR39952:SF1">
    <property type="match status" value="1"/>
</dbReference>
<evidence type="ECO:0000313" key="2">
    <source>
        <dbReference type="Proteomes" id="UP001152795"/>
    </source>
</evidence>
<accession>A0A6S7FPP4</accession>
<protein>
    <submittedName>
        <fullName evidence="1">Uncharacterized protein</fullName>
    </submittedName>
</protein>
<reference evidence="1" key="1">
    <citation type="submission" date="2020-04" db="EMBL/GenBank/DDBJ databases">
        <authorList>
            <person name="Alioto T."/>
            <person name="Alioto T."/>
            <person name="Gomez Garrido J."/>
        </authorList>
    </citation>
    <scope>NUCLEOTIDE SEQUENCE</scope>
    <source>
        <strain evidence="1">A484AB</strain>
    </source>
</reference>
<dbReference type="EMBL" id="CACRXK020000008">
    <property type="protein sequence ID" value="CAB3976700.1"/>
    <property type="molecule type" value="Genomic_DNA"/>
</dbReference>
<gene>
    <name evidence="1" type="ORF">PACLA_8A028636</name>
</gene>
<dbReference type="PANTHER" id="PTHR39952">
    <property type="entry name" value="FI02073P"/>
    <property type="match status" value="1"/>
</dbReference>
<evidence type="ECO:0000313" key="1">
    <source>
        <dbReference type="EMBL" id="CAB3976700.1"/>
    </source>
</evidence>